<organism evidence="4">
    <name type="scientific">Staphylococcus simulans</name>
    <dbReference type="NCBI Taxonomy" id="1286"/>
    <lineage>
        <taxon>Bacteria</taxon>
        <taxon>Bacillati</taxon>
        <taxon>Bacillota</taxon>
        <taxon>Bacilli</taxon>
        <taxon>Bacillales</taxon>
        <taxon>Staphylococcaceae</taxon>
        <taxon>Staphylococcus</taxon>
    </lineage>
</organism>
<gene>
    <name evidence="4" type="ORF">SSLFYP27_00445</name>
</gene>
<accession>A0A6N2YSE0</accession>
<evidence type="ECO:0000313" key="4">
    <source>
        <dbReference type="EMBL" id="VYT68927.1"/>
    </source>
</evidence>
<keyword evidence="2" id="KW-0732">Signal</keyword>
<dbReference type="Pfam" id="PF04536">
    <property type="entry name" value="TPM_phosphatase"/>
    <property type="match status" value="1"/>
</dbReference>
<feature type="domain" description="TPM" evidence="3">
    <location>
        <begin position="39"/>
        <end position="152"/>
    </location>
</feature>
<keyword evidence="1" id="KW-0472">Membrane</keyword>
<evidence type="ECO:0000256" key="2">
    <source>
        <dbReference type="SAM" id="SignalP"/>
    </source>
</evidence>
<dbReference type="PANTHER" id="PTHR30373">
    <property type="entry name" value="UPF0603 PROTEIN YGCG"/>
    <property type="match status" value="1"/>
</dbReference>
<feature type="signal peptide" evidence="2">
    <location>
        <begin position="1"/>
        <end position="25"/>
    </location>
</feature>
<name>A0A6N2YSE0_STASI</name>
<keyword evidence="1" id="KW-1133">Transmembrane helix</keyword>
<feature type="chain" id="PRO_5026688163" description="TPM domain-containing protein" evidence="2">
    <location>
        <begin position="26"/>
        <end position="285"/>
    </location>
</feature>
<reference evidence="4" key="1">
    <citation type="submission" date="2019-11" db="EMBL/GenBank/DDBJ databases">
        <authorList>
            <person name="Feng L."/>
        </authorList>
    </citation>
    <scope>NUCLEOTIDE SEQUENCE</scope>
    <source>
        <strain evidence="4">SsimulansLFYP27</strain>
    </source>
</reference>
<sequence length="285" mass="30379">MIRKSASVLAVIWVGMLLVAQSMFAASDKFPELEQPVFVQDHADLITSQDKDEMAKKGQKLQDGTDSDILVMTMKSIGQTPKEDYAYQAGRHYKVGDQKHSRGVVILVNLDNGNEYQNRGIQVTVGRGLEGVLNDAKVGALIDDNFMPYAEKAGQTDNKEKQKAYYSQGITQLYNAIWKEIAKAYGYDGEKFTEDTPKAQNQSEGDGPFSLFGIIFIIIIIIIIISIKNGGGGPPRGGGRRRDNTGTWWVGTGGFGGGSSSGGGFSGGSFGGGGGFGGGGAGRGF</sequence>
<dbReference type="PANTHER" id="PTHR30373:SF2">
    <property type="entry name" value="UPF0603 PROTEIN YGCG"/>
    <property type="match status" value="1"/>
</dbReference>
<dbReference type="AlphaFoldDB" id="A0A6N2YSE0"/>
<dbReference type="Gene3D" id="3.10.310.50">
    <property type="match status" value="1"/>
</dbReference>
<evidence type="ECO:0000256" key="1">
    <source>
        <dbReference type="SAM" id="Phobius"/>
    </source>
</evidence>
<protein>
    <recommendedName>
        <fullName evidence="3">TPM domain-containing protein</fullName>
    </recommendedName>
</protein>
<dbReference type="EMBL" id="CACRUO010000008">
    <property type="protein sequence ID" value="VYT68927.1"/>
    <property type="molecule type" value="Genomic_DNA"/>
</dbReference>
<dbReference type="InterPro" id="IPR007621">
    <property type="entry name" value="TPM_dom"/>
</dbReference>
<evidence type="ECO:0000259" key="3">
    <source>
        <dbReference type="Pfam" id="PF04536"/>
    </source>
</evidence>
<proteinExistence type="predicted"/>
<dbReference type="RefSeq" id="WP_156666409.1">
    <property type="nucleotide sequence ID" value="NZ_CACRUO010000008.1"/>
</dbReference>
<keyword evidence="1" id="KW-0812">Transmembrane</keyword>
<feature type="transmembrane region" description="Helical" evidence="1">
    <location>
        <begin position="209"/>
        <end position="227"/>
    </location>
</feature>